<evidence type="ECO:0000313" key="2">
    <source>
        <dbReference type="Proteomes" id="UP000823775"/>
    </source>
</evidence>
<proteinExistence type="predicted"/>
<sequence length="69" mass="8211">SLSTFRGGMGRGKLRVFRRGKVRDVRGKKKRGRRWSGWWWLEFTSPFLPEKMNQRWRGSISNGDEENVV</sequence>
<feature type="non-terminal residue" evidence="1">
    <location>
        <position position="69"/>
    </location>
</feature>
<dbReference type="Proteomes" id="UP000823775">
    <property type="component" value="Unassembled WGS sequence"/>
</dbReference>
<feature type="non-terminal residue" evidence="1">
    <location>
        <position position="1"/>
    </location>
</feature>
<reference evidence="1 2" key="1">
    <citation type="journal article" date="2021" name="BMC Genomics">
        <title>Datura genome reveals duplications of psychoactive alkaloid biosynthetic genes and high mutation rate following tissue culture.</title>
        <authorList>
            <person name="Rajewski A."/>
            <person name="Carter-House D."/>
            <person name="Stajich J."/>
            <person name="Litt A."/>
        </authorList>
    </citation>
    <scope>NUCLEOTIDE SEQUENCE [LARGE SCALE GENOMIC DNA]</scope>
    <source>
        <strain evidence="1">AR-01</strain>
    </source>
</reference>
<gene>
    <name evidence="1" type="ORF">HAX54_030325</name>
</gene>
<accession>A0ABS8VAE1</accession>
<comment type="caution">
    <text evidence="1">The sequence shown here is derived from an EMBL/GenBank/DDBJ whole genome shotgun (WGS) entry which is preliminary data.</text>
</comment>
<keyword evidence="2" id="KW-1185">Reference proteome</keyword>
<evidence type="ECO:0000313" key="1">
    <source>
        <dbReference type="EMBL" id="MCD9643148.1"/>
    </source>
</evidence>
<protein>
    <submittedName>
        <fullName evidence="1">Uncharacterized protein</fullName>
    </submittedName>
</protein>
<name>A0ABS8VAE1_DATST</name>
<dbReference type="EMBL" id="JACEIK010003794">
    <property type="protein sequence ID" value="MCD9643148.1"/>
    <property type="molecule type" value="Genomic_DNA"/>
</dbReference>
<organism evidence="1 2">
    <name type="scientific">Datura stramonium</name>
    <name type="common">Jimsonweed</name>
    <name type="synonym">Common thornapple</name>
    <dbReference type="NCBI Taxonomy" id="4076"/>
    <lineage>
        <taxon>Eukaryota</taxon>
        <taxon>Viridiplantae</taxon>
        <taxon>Streptophyta</taxon>
        <taxon>Embryophyta</taxon>
        <taxon>Tracheophyta</taxon>
        <taxon>Spermatophyta</taxon>
        <taxon>Magnoliopsida</taxon>
        <taxon>eudicotyledons</taxon>
        <taxon>Gunneridae</taxon>
        <taxon>Pentapetalae</taxon>
        <taxon>asterids</taxon>
        <taxon>lamiids</taxon>
        <taxon>Solanales</taxon>
        <taxon>Solanaceae</taxon>
        <taxon>Solanoideae</taxon>
        <taxon>Datureae</taxon>
        <taxon>Datura</taxon>
    </lineage>
</organism>